<feature type="region of interest" description="Disordered" evidence="1">
    <location>
        <begin position="1"/>
        <end position="20"/>
    </location>
</feature>
<sequence>MVVDPLTTKTRPVRRRKATVEIAEPTRKASRTTCKPNATAQGSSGAICSDEDEIGEVEDLDNPDYAARSGKIAGKREGKG</sequence>
<accession>A0A511KQY7</accession>
<gene>
    <name evidence="2" type="ORF">Rt10032_c18g5951</name>
</gene>
<name>A0A511KQY7_RHOTO</name>
<reference evidence="2 3" key="1">
    <citation type="submission" date="2019-07" db="EMBL/GenBank/DDBJ databases">
        <title>Rhodotorula toruloides NBRC10032 genome sequencing.</title>
        <authorList>
            <person name="Shida Y."/>
            <person name="Takaku H."/>
            <person name="Ogasawara W."/>
            <person name="Mori K."/>
        </authorList>
    </citation>
    <scope>NUCLEOTIDE SEQUENCE [LARGE SCALE GENOMIC DNA]</scope>
    <source>
        <strain evidence="2 3">NBRC10032</strain>
    </source>
</reference>
<protein>
    <submittedName>
        <fullName evidence="2">Uncharacterized protein</fullName>
    </submittedName>
</protein>
<evidence type="ECO:0000313" key="2">
    <source>
        <dbReference type="EMBL" id="GEM11934.1"/>
    </source>
</evidence>
<evidence type="ECO:0000256" key="1">
    <source>
        <dbReference type="SAM" id="MobiDB-lite"/>
    </source>
</evidence>
<dbReference type="AlphaFoldDB" id="A0A511KQY7"/>
<feature type="region of interest" description="Disordered" evidence="1">
    <location>
        <begin position="26"/>
        <end position="49"/>
    </location>
</feature>
<proteinExistence type="predicted"/>
<feature type="compositionally biased region" description="Polar residues" evidence="1">
    <location>
        <begin position="31"/>
        <end position="46"/>
    </location>
</feature>
<organism evidence="2 3">
    <name type="scientific">Rhodotorula toruloides</name>
    <name type="common">Yeast</name>
    <name type="synonym">Rhodosporidium toruloides</name>
    <dbReference type="NCBI Taxonomy" id="5286"/>
    <lineage>
        <taxon>Eukaryota</taxon>
        <taxon>Fungi</taxon>
        <taxon>Dikarya</taxon>
        <taxon>Basidiomycota</taxon>
        <taxon>Pucciniomycotina</taxon>
        <taxon>Microbotryomycetes</taxon>
        <taxon>Sporidiobolales</taxon>
        <taxon>Sporidiobolaceae</taxon>
        <taxon>Rhodotorula</taxon>
    </lineage>
</organism>
<dbReference type="EMBL" id="BJWK01000018">
    <property type="protein sequence ID" value="GEM11934.1"/>
    <property type="molecule type" value="Genomic_DNA"/>
</dbReference>
<dbReference type="Proteomes" id="UP000321518">
    <property type="component" value="Unassembled WGS sequence"/>
</dbReference>
<evidence type="ECO:0000313" key="3">
    <source>
        <dbReference type="Proteomes" id="UP000321518"/>
    </source>
</evidence>
<comment type="caution">
    <text evidence="2">The sequence shown here is derived from an EMBL/GenBank/DDBJ whole genome shotgun (WGS) entry which is preliminary data.</text>
</comment>